<dbReference type="InParanoid" id="A0A1X7TX16"/>
<evidence type="ECO:0000256" key="1">
    <source>
        <dbReference type="SAM" id="MobiDB-lite"/>
    </source>
</evidence>
<sequence>MSSSSGSASDSGSSSTSVANSLLDRLRPPNMSELGRKRKIHSNPPPPVGKKRSIQNFHKSDPKSVSPSQRVKDFPGEELLESAGKLFCRACRETLAVKRSVVRNHIASKKHQDSKANLKTKKAKEQDIANALHAHDAETHRKGETLPDEVSVYRVKVAMTFMKCGIPIMKCGQPDLRSLLEDGAYRLTDPRCCISLLCYTFRLAVRQLHAAIHSIYDNYLLENNQTYTKIRHGQN</sequence>
<accession>A0A1X7TX16</accession>
<feature type="compositionally biased region" description="Low complexity" evidence="1">
    <location>
        <begin position="1"/>
        <end position="21"/>
    </location>
</feature>
<proteinExistence type="predicted"/>
<reference evidence="2" key="1">
    <citation type="submission" date="2017-05" db="UniProtKB">
        <authorList>
            <consortium name="EnsemblMetazoa"/>
        </authorList>
    </citation>
    <scope>IDENTIFICATION</scope>
</reference>
<evidence type="ECO:0000313" key="2">
    <source>
        <dbReference type="EnsemblMetazoa" id="Aqu2.1.19838_001"/>
    </source>
</evidence>
<feature type="region of interest" description="Disordered" evidence="1">
    <location>
        <begin position="1"/>
        <end position="71"/>
    </location>
</feature>
<dbReference type="AlphaFoldDB" id="A0A1X7TX16"/>
<name>A0A1X7TX16_AMPQE</name>
<dbReference type="EnsemblMetazoa" id="Aqu2.1.19838_001">
    <property type="protein sequence ID" value="Aqu2.1.19838_001"/>
    <property type="gene ID" value="Aqu2.1.19838"/>
</dbReference>
<protein>
    <recommendedName>
        <fullName evidence="3">U1-type domain-containing protein</fullName>
    </recommendedName>
</protein>
<evidence type="ECO:0008006" key="3">
    <source>
        <dbReference type="Google" id="ProtNLM"/>
    </source>
</evidence>
<organism evidence="2">
    <name type="scientific">Amphimedon queenslandica</name>
    <name type="common">Sponge</name>
    <dbReference type="NCBI Taxonomy" id="400682"/>
    <lineage>
        <taxon>Eukaryota</taxon>
        <taxon>Metazoa</taxon>
        <taxon>Porifera</taxon>
        <taxon>Demospongiae</taxon>
        <taxon>Heteroscleromorpha</taxon>
        <taxon>Haplosclerida</taxon>
        <taxon>Niphatidae</taxon>
        <taxon>Amphimedon</taxon>
    </lineage>
</organism>